<dbReference type="Gene3D" id="3.20.20.140">
    <property type="entry name" value="Metal-dependent hydrolases"/>
    <property type="match status" value="1"/>
</dbReference>
<dbReference type="PATRIC" id="fig|573060.9.peg.5073"/>
<organism evidence="2 3">
    <name type="scientific">Acidovorax delafieldii 2AN</name>
    <dbReference type="NCBI Taxonomy" id="573060"/>
    <lineage>
        <taxon>Bacteria</taxon>
        <taxon>Pseudomonadati</taxon>
        <taxon>Pseudomonadota</taxon>
        <taxon>Betaproteobacteria</taxon>
        <taxon>Burkholderiales</taxon>
        <taxon>Comamonadaceae</taxon>
        <taxon>Acidovorax</taxon>
    </lineage>
</organism>
<dbReference type="Pfam" id="PF04909">
    <property type="entry name" value="Amidohydro_2"/>
    <property type="match status" value="1"/>
</dbReference>
<comment type="caution">
    <text evidence="2">The sequence shown here is derived from an EMBL/GenBank/DDBJ whole genome shotgun (WGS) entry which is preliminary data.</text>
</comment>
<evidence type="ECO:0000313" key="3">
    <source>
        <dbReference type="Proteomes" id="UP000003856"/>
    </source>
</evidence>
<dbReference type="PANTHER" id="PTHR35563">
    <property type="entry name" value="BARREL METAL-DEPENDENT HYDROLASE, PUTATIVE (AFU_ORTHOLOGUE AFUA_1G16240)-RELATED"/>
    <property type="match status" value="1"/>
</dbReference>
<feature type="domain" description="Amidohydrolase-related" evidence="1">
    <location>
        <begin position="28"/>
        <end position="294"/>
    </location>
</feature>
<protein>
    <submittedName>
        <fullName evidence="2">Amidohydrolase 2</fullName>
    </submittedName>
</protein>
<accession>C5SZV3</accession>
<dbReference type="EMBL" id="ACQT01000002">
    <property type="protein sequence ID" value="EER62269.1"/>
    <property type="molecule type" value="Genomic_DNA"/>
</dbReference>
<sequence length="306" mass="32316">MARDCFATPVPFSAGTAAPHTALPAGACDSHMHVYDQRFPEAPGARLLPPDASVQDYRALQQRIGTQRTVLVTPSTYGADNRCMLLGLAAQGDQARGVAVIDGSESDVQLQALHDAGVRGVRLNLSLGVTGTVDAIVPLAQRIAPLGWHLQLLMPPDVLATLGDVLRRVPMPMVFDHLGRIAPEQAGKHPAHALLLQLMGEGRAWVKLSGGYIVSATHAVDDPALDALAASYLRAAPERVLWGSDWPHATASAGLHPVPDDALQIDTLARWCDQAGADALRRVLVSNPAALYGFPPVSTSSSTTPV</sequence>
<evidence type="ECO:0000259" key="1">
    <source>
        <dbReference type="Pfam" id="PF04909"/>
    </source>
</evidence>
<reference evidence="2 3" key="1">
    <citation type="submission" date="2009-05" db="EMBL/GenBank/DDBJ databases">
        <title>The draft genome of Acidovorax delafieldii 2AN.</title>
        <authorList>
            <consortium name="US DOE Joint Genome Institute (JGI-PGF)"/>
            <person name="Lucas S."/>
            <person name="Copeland A."/>
            <person name="Lapidus A."/>
            <person name="Glavina del Rio T."/>
            <person name="Tice H."/>
            <person name="Bruce D."/>
            <person name="Goodwin L."/>
            <person name="Pitluck S."/>
            <person name="Larimer F."/>
            <person name="Land M.L."/>
            <person name="Hauser L."/>
            <person name="Shelobolina E.S."/>
            <person name="Picardal F."/>
            <person name="Roden E."/>
            <person name="Emerson D."/>
        </authorList>
    </citation>
    <scope>NUCLEOTIDE SEQUENCE [LARGE SCALE GENOMIC DNA]</scope>
    <source>
        <strain evidence="2 3">2AN</strain>
    </source>
</reference>
<name>C5SZV3_ACIDE</name>
<dbReference type="PANTHER" id="PTHR35563:SF2">
    <property type="entry name" value="BARREL METAL-DEPENDENT HYDROLASE, PUTATIVE (AFU_ORTHOLOGUE AFUA_1G16240)-RELATED"/>
    <property type="match status" value="1"/>
</dbReference>
<dbReference type="InterPro" id="IPR006680">
    <property type="entry name" value="Amidohydro-rel"/>
</dbReference>
<keyword evidence="3" id="KW-1185">Reference proteome</keyword>
<dbReference type="RefSeq" id="WP_005792821.1">
    <property type="nucleotide sequence ID" value="NZ_ACQT01000002.1"/>
</dbReference>
<gene>
    <name evidence="2" type="ORF">AcdelDRAFT_0183</name>
</gene>
<dbReference type="InterPro" id="IPR032466">
    <property type="entry name" value="Metal_Hydrolase"/>
</dbReference>
<dbReference type="InterPro" id="IPR052358">
    <property type="entry name" value="Aro_Compnd_Degr_Hydrolases"/>
</dbReference>
<dbReference type="GO" id="GO:0016787">
    <property type="term" value="F:hydrolase activity"/>
    <property type="evidence" value="ECO:0007669"/>
    <property type="project" value="UniProtKB-KW"/>
</dbReference>
<proteinExistence type="predicted"/>
<evidence type="ECO:0000313" key="2">
    <source>
        <dbReference type="EMBL" id="EER62269.1"/>
    </source>
</evidence>
<dbReference type="SUPFAM" id="SSF51556">
    <property type="entry name" value="Metallo-dependent hydrolases"/>
    <property type="match status" value="1"/>
</dbReference>
<dbReference type="AlphaFoldDB" id="C5SZV3"/>
<dbReference type="Proteomes" id="UP000003856">
    <property type="component" value="Unassembled WGS sequence"/>
</dbReference>
<keyword evidence="2" id="KW-0378">Hydrolase</keyword>
<dbReference type="OrthoDB" id="9787654at2"/>